<dbReference type="Proteomes" id="UP000501727">
    <property type="component" value="Chromosome"/>
</dbReference>
<dbReference type="EMBL" id="AP022829">
    <property type="protein sequence ID" value="BCA87836.1"/>
    <property type="molecule type" value="Genomic_DNA"/>
</dbReference>
<dbReference type="AlphaFoldDB" id="A0A6F8SK77"/>
<evidence type="ECO:0000313" key="2">
    <source>
        <dbReference type="Proteomes" id="UP000501727"/>
    </source>
</evidence>
<accession>A0A6F8SK77</accession>
<proteinExistence type="predicted"/>
<protein>
    <submittedName>
        <fullName evidence="1">Uncharacterized protein</fullName>
    </submittedName>
</protein>
<keyword evidence="2" id="KW-1185">Reference proteome</keyword>
<gene>
    <name evidence="1" type="ORF">ADCFC_03350</name>
</gene>
<dbReference type="KEGG" id="ahat:ADCFC_04550"/>
<name>A0A6F8SK77_9ACTN</name>
<organism evidence="1 2">
    <name type="scientific">Adlercreutzia hattorii</name>
    <dbReference type="NCBI Taxonomy" id="2707299"/>
    <lineage>
        <taxon>Bacteria</taxon>
        <taxon>Bacillati</taxon>
        <taxon>Actinomycetota</taxon>
        <taxon>Coriobacteriia</taxon>
        <taxon>Eggerthellales</taxon>
        <taxon>Eggerthellaceae</taxon>
        <taxon>Adlercreutzia</taxon>
    </lineage>
</organism>
<reference evidence="2" key="2">
    <citation type="submission" date="2020-03" db="EMBL/GenBank/DDBJ databases">
        <title>Complete Genome Sequence of Adlercreutzia sp. strain 8CFCBH1 Producing Equol, Isolated from Healthy Japanese Feces.</title>
        <authorList>
            <person name="Ogata Y."/>
            <person name="Sakamoto M."/>
            <person name="Ohkuma M."/>
            <person name="Hattori M."/>
            <person name="Suda W."/>
        </authorList>
    </citation>
    <scope>NUCLEOTIDE SEQUENCE [LARGE SCALE GENOMIC DNA]</scope>
    <source>
        <strain evidence="2">8CFCBH1</strain>
    </source>
</reference>
<sequence>MMEGSGDGALQVLRRVHQEDFCQAIGLTSGEKYETQKPHHAQDMRQPKRVAAKILEELASSLEAAFEAAAIESARVGLADDAHDLTQRIVRSTAKRKGVMRKAADLLG</sequence>
<reference evidence="2" key="1">
    <citation type="journal article" date="2020" name="Microbiol. Resour. Announc.">
        <title>Complete Genome Sequence of Adlercreutzia sp. Strain 8CFCBH1, a Potent Producer of Equol, Isolated from Healthy Japanese Feces.</title>
        <authorList>
            <person name="Ogata Y."/>
            <person name="Sakamoto M."/>
            <person name="Ohkuma M."/>
            <person name="Hattori M."/>
            <person name="Suda W."/>
        </authorList>
    </citation>
    <scope>NUCLEOTIDE SEQUENCE [LARGE SCALE GENOMIC DNA]</scope>
    <source>
        <strain evidence="2">8CFCBH1</strain>
    </source>
</reference>
<evidence type="ECO:0000313" key="1">
    <source>
        <dbReference type="EMBL" id="BCA87836.1"/>
    </source>
</evidence>